<dbReference type="RefSeq" id="WP_006993436.1">
    <property type="nucleotide sequence ID" value="NZ_BAEP01000059.1"/>
</dbReference>
<name>K6ZPN4_9ALTE</name>
<gene>
    <name evidence="3" type="ORF">GMES_2995</name>
</gene>
<proteinExistence type="predicted"/>
<dbReference type="Proteomes" id="UP000006263">
    <property type="component" value="Unassembled WGS sequence"/>
</dbReference>
<feature type="transmembrane region" description="Helical" evidence="2">
    <location>
        <begin position="6"/>
        <end position="33"/>
    </location>
</feature>
<evidence type="ECO:0000256" key="2">
    <source>
        <dbReference type="SAM" id="Phobius"/>
    </source>
</evidence>
<evidence type="ECO:0000256" key="1">
    <source>
        <dbReference type="SAM" id="Coils"/>
    </source>
</evidence>
<keyword evidence="2" id="KW-0812">Transmembrane</keyword>
<evidence type="ECO:0000313" key="4">
    <source>
        <dbReference type="Proteomes" id="UP000006263"/>
    </source>
</evidence>
<dbReference type="AlphaFoldDB" id="K6ZPN4"/>
<organism evidence="3 4">
    <name type="scientific">Paraglaciecola mesophila KMM 241</name>
    <dbReference type="NCBI Taxonomy" id="1128912"/>
    <lineage>
        <taxon>Bacteria</taxon>
        <taxon>Pseudomonadati</taxon>
        <taxon>Pseudomonadota</taxon>
        <taxon>Gammaproteobacteria</taxon>
        <taxon>Alteromonadales</taxon>
        <taxon>Alteromonadaceae</taxon>
        <taxon>Paraglaciecola</taxon>
    </lineage>
</organism>
<protein>
    <submittedName>
        <fullName evidence="3">Uncharacterized protein</fullName>
    </submittedName>
</protein>
<dbReference type="OrthoDB" id="9915735at2"/>
<keyword evidence="2" id="KW-1133">Transmembrane helix</keyword>
<dbReference type="eggNOG" id="ENOG5033PB4">
    <property type="taxonomic scope" value="Bacteria"/>
</dbReference>
<evidence type="ECO:0000313" key="3">
    <source>
        <dbReference type="EMBL" id="GAC25285.1"/>
    </source>
</evidence>
<accession>K6ZPN4</accession>
<dbReference type="EMBL" id="BAEP01000059">
    <property type="protein sequence ID" value="GAC25285.1"/>
    <property type="molecule type" value="Genomic_DNA"/>
</dbReference>
<keyword evidence="2" id="KW-0472">Membrane</keyword>
<comment type="caution">
    <text evidence="3">The sequence shown here is derived from an EMBL/GenBank/DDBJ whole genome shotgun (WGS) entry which is preliminary data.</text>
</comment>
<sequence length="83" mass="9624">MEGILGSFGLVGIMVYVAFIILWLLVPIFIFVITRRVKEIRDVARDSQLEIMELNANIKFIKEKYSEKNEHLVQPTESKSQNL</sequence>
<keyword evidence="1" id="KW-0175">Coiled coil</keyword>
<feature type="coiled-coil region" evidence="1">
    <location>
        <begin position="37"/>
        <end position="71"/>
    </location>
</feature>
<reference evidence="3 4" key="1">
    <citation type="journal article" date="2017" name="Antonie Van Leeuwenhoek">
        <title>Rhizobium rhizosphaerae sp. nov., a novel species isolated from rice rhizosphere.</title>
        <authorList>
            <person name="Zhao J.J."/>
            <person name="Zhang J."/>
            <person name="Zhang R.J."/>
            <person name="Zhang C.W."/>
            <person name="Yin H.Q."/>
            <person name="Zhang X.X."/>
        </authorList>
    </citation>
    <scope>NUCLEOTIDE SEQUENCE [LARGE SCALE GENOMIC DNA]</scope>
    <source>
        <strain evidence="3 4">KMM 241</strain>
    </source>
</reference>